<evidence type="ECO:0000313" key="2">
    <source>
        <dbReference type="Proteomes" id="UP000823941"/>
    </source>
</evidence>
<organism evidence="1 2">
    <name type="scientific">Plutella xylostella</name>
    <name type="common">Diamondback moth</name>
    <name type="synonym">Plutella maculipennis</name>
    <dbReference type="NCBI Taxonomy" id="51655"/>
    <lineage>
        <taxon>Eukaryota</taxon>
        <taxon>Metazoa</taxon>
        <taxon>Ecdysozoa</taxon>
        <taxon>Arthropoda</taxon>
        <taxon>Hexapoda</taxon>
        <taxon>Insecta</taxon>
        <taxon>Pterygota</taxon>
        <taxon>Neoptera</taxon>
        <taxon>Endopterygota</taxon>
        <taxon>Lepidoptera</taxon>
        <taxon>Glossata</taxon>
        <taxon>Ditrysia</taxon>
        <taxon>Yponomeutoidea</taxon>
        <taxon>Plutellidae</taxon>
        <taxon>Plutella</taxon>
    </lineage>
</organism>
<dbReference type="EMBL" id="JAHIBW010000002">
    <property type="protein sequence ID" value="KAG7312748.1"/>
    <property type="molecule type" value="Genomic_DNA"/>
</dbReference>
<accession>A0ABQ7R684</accession>
<comment type="caution">
    <text evidence="1">The sequence shown here is derived from an EMBL/GenBank/DDBJ whole genome shotgun (WGS) entry which is preliminary data.</text>
</comment>
<keyword evidence="2" id="KW-1185">Reference proteome</keyword>
<name>A0ABQ7R684_PLUXY</name>
<gene>
    <name evidence="1" type="ORF">JYU34_001125</name>
</gene>
<dbReference type="Proteomes" id="UP000823941">
    <property type="component" value="Chromosome 2"/>
</dbReference>
<reference evidence="1 2" key="1">
    <citation type="submission" date="2021-06" db="EMBL/GenBank/DDBJ databases">
        <title>A haploid diamondback moth (Plutella xylostella L.) genome assembly resolves 31 chromosomes and identifies a diamide resistance mutation.</title>
        <authorList>
            <person name="Ward C.M."/>
            <person name="Perry K.D."/>
            <person name="Baker G."/>
            <person name="Powis K."/>
            <person name="Heckel D.G."/>
            <person name="Baxter S.W."/>
        </authorList>
    </citation>
    <scope>NUCLEOTIDE SEQUENCE [LARGE SCALE GENOMIC DNA]</scope>
    <source>
        <strain evidence="1 2">LV</strain>
        <tissue evidence="1">Single pupa</tissue>
    </source>
</reference>
<protein>
    <submittedName>
        <fullName evidence="1">Uncharacterized protein</fullName>
    </submittedName>
</protein>
<sequence>NQATGPVLMAANPAITDKDLQTPTMIDRTNLTATNQLSKMVDTKTTDQPPH</sequence>
<evidence type="ECO:0000313" key="1">
    <source>
        <dbReference type="EMBL" id="KAG7312748.1"/>
    </source>
</evidence>
<feature type="non-terminal residue" evidence="1">
    <location>
        <position position="1"/>
    </location>
</feature>
<proteinExistence type="predicted"/>